<dbReference type="Proteomes" id="UP000029661">
    <property type="component" value="Chromosome"/>
</dbReference>
<dbReference type="KEGG" id="mfc:BRM9_2167"/>
<keyword evidence="1" id="KW-0812">Transmembrane</keyword>
<proteinExistence type="predicted"/>
<reference evidence="2 3" key="1">
    <citation type="submission" date="2013-12" db="EMBL/GenBank/DDBJ databases">
        <title>The complete genome sequence of Methanobacterium sp. BRM9.</title>
        <authorList>
            <consortium name="Pastoral Greenhouse Gas Research Consortium"/>
            <person name="Kelly W.J."/>
            <person name="Leahy S.C."/>
            <person name="Perry R."/>
            <person name="Li D."/>
            <person name="Altermann E."/>
            <person name="Lambie S.C."/>
            <person name="Attwood G.T."/>
        </authorList>
    </citation>
    <scope>NUCLEOTIDE SEQUENCE [LARGE SCALE GENOMIC DNA]</scope>
    <source>
        <strain evidence="2 3">BRM9</strain>
    </source>
</reference>
<name>A0A089ZVT0_METFO</name>
<feature type="transmembrane region" description="Helical" evidence="1">
    <location>
        <begin position="141"/>
        <end position="164"/>
    </location>
</feature>
<evidence type="ECO:0000313" key="2">
    <source>
        <dbReference type="EMBL" id="AIS32969.1"/>
    </source>
</evidence>
<dbReference type="Pfam" id="PF04307">
    <property type="entry name" value="YdjM"/>
    <property type="match status" value="1"/>
</dbReference>
<dbReference type="PANTHER" id="PTHR40031:SF1">
    <property type="entry name" value="MEMBRANE-BOUND METAL-DEPENDENT HYDROLASE"/>
    <property type="match status" value="1"/>
</dbReference>
<dbReference type="InterPro" id="IPR053170">
    <property type="entry name" value="Transcription_regulator"/>
</dbReference>
<organism evidence="2 3">
    <name type="scientific">Methanobacterium formicicum</name>
    <dbReference type="NCBI Taxonomy" id="2162"/>
    <lineage>
        <taxon>Archaea</taxon>
        <taxon>Methanobacteriati</taxon>
        <taxon>Methanobacteriota</taxon>
        <taxon>Methanomada group</taxon>
        <taxon>Methanobacteria</taxon>
        <taxon>Methanobacteriales</taxon>
        <taxon>Methanobacteriaceae</taxon>
        <taxon>Methanobacterium</taxon>
    </lineage>
</organism>
<feature type="transmembrane region" description="Helical" evidence="1">
    <location>
        <begin position="171"/>
        <end position="189"/>
    </location>
</feature>
<sequence length="316" mass="35923">MDFFTHFVVPFAILTLLNLRSLDIKDRLSGGFGGISIDFDVILFAIGFLVPELFIFTHRGITHSFIFGLITAMVFIYLISRPSIYGLINYMIKRDIRVEFNWRAVSLAYFGVLTHLFLDFLTTGGIPLFYPFSLTRFTANIYYYTDPVTTIVALAVLVILYLRLKPKYKKIALAAFLIMLVSFGGIRVGEKMEALNSQTFSDGYTQITAYPTPDMFTWTMVEGNGGGKYRVFNYNTLKHTSFNIREVNNLTIENGSYESAQNAIRYANTLPEVERFRWTSPYTAVNATATSTGWNLTFYDFVGNHYGATELTVQVD</sequence>
<feature type="transmembrane region" description="Helical" evidence="1">
    <location>
        <begin position="61"/>
        <end position="79"/>
    </location>
</feature>
<keyword evidence="1" id="KW-0472">Membrane</keyword>
<dbReference type="STRING" id="2162.BRM9_2167"/>
<feature type="transmembrane region" description="Helical" evidence="1">
    <location>
        <begin position="6"/>
        <end position="23"/>
    </location>
</feature>
<evidence type="ECO:0000256" key="1">
    <source>
        <dbReference type="SAM" id="Phobius"/>
    </source>
</evidence>
<gene>
    <name evidence="2" type="ORF">BRM9_2167</name>
</gene>
<feature type="transmembrane region" description="Helical" evidence="1">
    <location>
        <begin position="100"/>
        <end position="121"/>
    </location>
</feature>
<dbReference type="PANTHER" id="PTHR40031">
    <property type="entry name" value="HYPOTHETICAL MEMBRANE SPANNING PROTEIN"/>
    <property type="match status" value="1"/>
</dbReference>
<dbReference type="EMBL" id="CP006933">
    <property type="protein sequence ID" value="AIS32969.1"/>
    <property type="molecule type" value="Genomic_DNA"/>
</dbReference>
<evidence type="ECO:0000313" key="3">
    <source>
        <dbReference type="Proteomes" id="UP000029661"/>
    </source>
</evidence>
<dbReference type="InterPro" id="IPR007404">
    <property type="entry name" value="YdjM-like"/>
</dbReference>
<dbReference type="RefSeq" id="WP_023992943.1">
    <property type="nucleotide sequence ID" value="NZ_CP006933.1"/>
</dbReference>
<accession>A0A089ZVT0</accession>
<dbReference type="OrthoDB" id="118042at2157"/>
<evidence type="ECO:0008006" key="4">
    <source>
        <dbReference type="Google" id="ProtNLM"/>
    </source>
</evidence>
<keyword evidence="1" id="KW-1133">Transmembrane helix</keyword>
<dbReference type="AlphaFoldDB" id="A0A089ZVT0"/>
<protein>
    <recommendedName>
        <fullName evidence="4">Membrane-bound metal-dependent hydrolase</fullName>
    </recommendedName>
</protein>
<feature type="transmembrane region" description="Helical" evidence="1">
    <location>
        <begin position="35"/>
        <end position="55"/>
    </location>
</feature>
<dbReference type="GeneID" id="24793338"/>